<feature type="compositionally biased region" description="Basic and acidic residues" evidence="1">
    <location>
        <begin position="233"/>
        <end position="256"/>
    </location>
</feature>
<gene>
    <name evidence="2" type="primary">LAD1</name>
</gene>
<feature type="compositionally biased region" description="Basic and acidic residues" evidence="1">
    <location>
        <begin position="155"/>
        <end position="172"/>
    </location>
</feature>
<dbReference type="AlphaFoldDB" id="A0A8C9AE15"/>
<evidence type="ECO:0000313" key="3">
    <source>
        <dbReference type="Proteomes" id="UP000694414"/>
    </source>
</evidence>
<dbReference type="GeneTree" id="ENSGT00390000005256"/>
<feature type="compositionally biased region" description="Basic and acidic residues" evidence="1">
    <location>
        <begin position="521"/>
        <end position="532"/>
    </location>
</feature>
<dbReference type="PANTHER" id="PTHR12392">
    <property type="entry name" value="LADININ 1"/>
    <property type="match status" value="1"/>
</dbReference>
<proteinExistence type="predicted"/>
<sequence length="556" mass="60193">MSLCSWACFLVPHGRPAWGRPGWSWAVLTPSPPRSLARQRTLEDEEEQERERRRRHRSLSSTADDEAPRLSQNGDRPGAARLPSVEEAELPQSPPSASKDADEEDVQAALRTRRERRQRRQALEAAQAPVRERLEAEDGGDGAGPGQATQQPLTPKKEAEPPPRRRLSREQRGPWALEEESGESGEPGGKKKGVPGKTPVLGKSVPEKTAEKRLVSQSALAAGKAPPSGKTAVSDRRDGSEAKLVPEKASVSEKRMSPPGKASGPERRLVSEKASIFEKSLVSEKGPAADAKLSPKRAAASERAQAQERPASGGSPATTGEQRERTLPGKSPPALAEQGVSDPPTVASRLPPITLQVKIPSKEEEADTSSPTQRTYSSSLKRSSSRTISFRMSPKKDSSETPLTRSASVRLPANTVKLGEKLERYHTAIQRSASVKCPGSSRTEFFVAPVGVASKRHLFEKELAAQSRAEPASSRKENLKLSGVVTSRLNLWISRTQDSGDQDSQEARRESAAANRTQWGRKPDSPLDAEVNRVGRGPGCWVGDPPRALSPQVCTH</sequence>
<dbReference type="InterPro" id="IPR017404">
    <property type="entry name" value="Ladinin_1"/>
</dbReference>
<evidence type="ECO:0000256" key="1">
    <source>
        <dbReference type="SAM" id="MobiDB-lite"/>
    </source>
</evidence>
<dbReference type="PIRSF" id="PIRSF038144">
    <property type="entry name" value="Ladinin_1"/>
    <property type="match status" value="1"/>
</dbReference>
<reference evidence="2" key="1">
    <citation type="submission" date="2025-08" db="UniProtKB">
        <authorList>
            <consortium name="Ensembl"/>
        </authorList>
    </citation>
    <scope>IDENTIFICATION</scope>
</reference>
<feature type="region of interest" description="Disordered" evidence="1">
    <location>
        <begin position="496"/>
        <end position="532"/>
    </location>
</feature>
<feature type="compositionally biased region" description="Basic and acidic residues" evidence="1">
    <location>
        <begin position="205"/>
        <end position="214"/>
    </location>
</feature>
<dbReference type="GO" id="GO:0005198">
    <property type="term" value="F:structural molecule activity"/>
    <property type="evidence" value="ECO:0007669"/>
    <property type="project" value="InterPro"/>
</dbReference>
<feature type="compositionally biased region" description="Low complexity" evidence="1">
    <location>
        <begin position="374"/>
        <end position="389"/>
    </location>
</feature>
<name>A0A8C9AE15_PROSS</name>
<evidence type="ECO:0000313" key="2">
    <source>
        <dbReference type="Ensembl" id="ENSPSMP00000028884.1"/>
    </source>
</evidence>
<dbReference type="Ensembl" id="ENSPSMT00000033343.1">
    <property type="protein sequence ID" value="ENSPSMP00000028884.1"/>
    <property type="gene ID" value="ENSPSMG00000020071.1"/>
</dbReference>
<feature type="compositionally biased region" description="Basic residues" evidence="1">
    <location>
        <begin position="111"/>
        <end position="120"/>
    </location>
</feature>
<dbReference type="GO" id="GO:0015629">
    <property type="term" value="C:actin cytoskeleton"/>
    <property type="evidence" value="ECO:0007669"/>
    <property type="project" value="Ensembl"/>
</dbReference>
<organism evidence="2 3">
    <name type="scientific">Prolemur simus</name>
    <name type="common">Greater bamboo lemur</name>
    <name type="synonym">Hapalemur simus</name>
    <dbReference type="NCBI Taxonomy" id="1328070"/>
    <lineage>
        <taxon>Eukaryota</taxon>
        <taxon>Metazoa</taxon>
        <taxon>Chordata</taxon>
        <taxon>Craniata</taxon>
        <taxon>Vertebrata</taxon>
        <taxon>Euteleostomi</taxon>
        <taxon>Mammalia</taxon>
        <taxon>Eutheria</taxon>
        <taxon>Euarchontoglires</taxon>
        <taxon>Primates</taxon>
        <taxon>Strepsirrhini</taxon>
        <taxon>Lemuriformes</taxon>
        <taxon>Lemuridae</taxon>
        <taxon>Prolemur</taxon>
    </lineage>
</organism>
<feature type="compositionally biased region" description="Low complexity" evidence="1">
    <location>
        <begin position="297"/>
        <end position="311"/>
    </location>
</feature>
<protein>
    <submittedName>
        <fullName evidence="2">Ladinin 1</fullName>
    </submittedName>
</protein>
<dbReference type="PANTHER" id="PTHR12392:SF0">
    <property type="entry name" value="LADININ-1"/>
    <property type="match status" value="1"/>
</dbReference>
<keyword evidence="3" id="KW-1185">Reference proteome</keyword>
<feature type="region of interest" description="Disordered" evidence="1">
    <location>
        <begin position="29"/>
        <end position="409"/>
    </location>
</feature>
<reference evidence="2" key="2">
    <citation type="submission" date="2025-09" db="UniProtKB">
        <authorList>
            <consortium name="Ensembl"/>
        </authorList>
    </citation>
    <scope>IDENTIFICATION</scope>
</reference>
<dbReference type="Proteomes" id="UP000694414">
    <property type="component" value="Unplaced"/>
</dbReference>
<accession>A0A8C9AE15</accession>